<keyword evidence="1" id="KW-0805">Transcription regulation</keyword>
<sequence>MIDPLSEVVRLLHPRAVFANIISGKGSWAVHYSDYGHPSFCIVLEGSALLTVDGHVPITISAGDFVLLPTTPAFTISSFTPAPPVHLDPRQVAGSTAELRYGDPDGQPDMRSLGGSFLFYCANPGLLVSLLPIVVHVQGSKRLSQLVQLVGEESRDQKPGCEFMLSRLVELLLVEAMRSASAGSAPPGLLRGLGDERLARALEQMHEHIERSWSVVQLAEIAALSRSAFFERFTRLVGMAPMEYLLAWRMAVAKELLRNSALAVSEVAERVGYGSSSAFSVAFSRHVGQPPSLFAQRRSGGGD</sequence>
<evidence type="ECO:0000259" key="4">
    <source>
        <dbReference type="PROSITE" id="PS01124"/>
    </source>
</evidence>
<dbReference type="InterPro" id="IPR009057">
    <property type="entry name" value="Homeodomain-like_sf"/>
</dbReference>
<reference evidence="5 6" key="1">
    <citation type="journal article" date="2021" name="Front. Microbiol.">
        <title>Aerobic Denitrification and Heterotrophic Sulfur Oxidation in the Genus Halomonas Revealed by Six Novel Species Characterizations and Genome-Based Analysis.</title>
        <authorList>
            <person name="Wang L."/>
            <person name="Shao Z."/>
        </authorList>
    </citation>
    <scope>NUCLEOTIDE SEQUENCE [LARGE SCALE GENOMIC DNA]</scope>
    <source>
        <strain evidence="5 6">MCCC 1A11081</strain>
    </source>
</reference>
<dbReference type="InterPro" id="IPR050204">
    <property type="entry name" value="AraC_XylS_family_regulators"/>
</dbReference>
<dbReference type="SUPFAM" id="SSF46689">
    <property type="entry name" value="Homeodomain-like"/>
    <property type="match status" value="2"/>
</dbReference>
<dbReference type="Gene3D" id="2.60.120.10">
    <property type="entry name" value="Jelly Rolls"/>
    <property type="match status" value="1"/>
</dbReference>
<dbReference type="InterPro" id="IPR011051">
    <property type="entry name" value="RmlC_Cupin_sf"/>
</dbReference>
<keyword evidence="6" id="KW-1185">Reference proteome</keyword>
<dbReference type="PANTHER" id="PTHR46796">
    <property type="entry name" value="HTH-TYPE TRANSCRIPTIONAL ACTIVATOR RHAS-RELATED"/>
    <property type="match status" value="1"/>
</dbReference>
<dbReference type="InterPro" id="IPR018060">
    <property type="entry name" value="HTH_AraC"/>
</dbReference>
<dbReference type="PROSITE" id="PS01124">
    <property type="entry name" value="HTH_ARAC_FAMILY_2"/>
    <property type="match status" value="1"/>
</dbReference>
<dbReference type="Gene3D" id="1.10.10.60">
    <property type="entry name" value="Homeodomain-like"/>
    <property type="match status" value="2"/>
</dbReference>
<evidence type="ECO:0000256" key="2">
    <source>
        <dbReference type="ARBA" id="ARBA00023125"/>
    </source>
</evidence>
<dbReference type="Proteomes" id="UP001320168">
    <property type="component" value="Unassembled WGS sequence"/>
</dbReference>
<name>A0ABS9A835_9GAMM</name>
<gene>
    <name evidence="5" type="ORF">HOP53_14080</name>
</gene>
<accession>A0ABS9A835</accession>
<dbReference type="PANTHER" id="PTHR46796:SF7">
    <property type="entry name" value="ARAC FAMILY TRANSCRIPTIONAL REGULATOR"/>
    <property type="match status" value="1"/>
</dbReference>
<organism evidence="5 6">
    <name type="scientific">Billgrantia ethanolica</name>
    <dbReference type="NCBI Taxonomy" id="2733486"/>
    <lineage>
        <taxon>Bacteria</taxon>
        <taxon>Pseudomonadati</taxon>
        <taxon>Pseudomonadota</taxon>
        <taxon>Gammaproteobacteria</taxon>
        <taxon>Oceanospirillales</taxon>
        <taxon>Halomonadaceae</taxon>
        <taxon>Billgrantia</taxon>
    </lineage>
</organism>
<dbReference type="SMART" id="SM00342">
    <property type="entry name" value="HTH_ARAC"/>
    <property type="match status" value="1"/>
</dbReference>
<evidence type="ECO:0000313" key="5">
    <source>
        <dbReference type="EMBL" id="MCE8003969.1"/>
    </source>
</evidence>
<dbReference type="InterPro" id="IPR018062">
    <property type="entry name" value="HTH_AraC-typ_CS"/>
</dbReference>
<dbReference type="EMBL" id="JABFTX010000003">
    <property type="protein sequence ID" value="MCE8003969.1"/>
    <property type="molecule type" value="Genomic_DNA"/>
</dbReference>
<comment type="caution">
    <text evidence="5">The sequence shown here is derived from an EMBL/GenBank/DDBJ whole genome shotgun (WGS) entry which is preliminary data.</text>
</comment>
<dbReference type="InterPro" id="IPR014710">
    <property type="entry name" value="RmlC-like_jellyroll"/>
</dbReference>
<dbReference type="RefSeq" id="WP_234270614.1">
    <property type="nucleotide sequence ID" value="NZ_JABFTX010000003.1"/>
</dbReference>
<dbReference type="Pfam" id="PF12833">
    <property type="entry name" value="HTH_18"/>
    <property type="match status" value="1"/>
</dbReference>
<keyword evidence="3" id="KW-0804">Transcription</keyword>
<evidence type="ECO:0000313" key="6">
    <source>
        <dbReference type="Proteomes" id="UP001320168"/>
    </source>
</evidence>
<proteinExistence type="predicted"/>
<dbReference type="InterPro" id="IPR032783">
    <property type="entry name" value="AraC_lig"/>
</dbReference>
<protein>
    <submittedName>
        <fullName evidence="5">AraC family transcriptional regulator</fullName>
    </submittedName>
</protein>
<keyword evidence="2" id="KW-0238">DNA-binding</keyword>
<feature type="domain" description="HTH araC/xylS-type" evidence="4">
    <location>
        <begin position="199"/>
        <end position="297"/>
    </location>
</feature>
<dbReference type="Pfam" id="PF12852">
    <property type="entry name" value="Cupin_6"/>
    <property type="match status" value="1"/>
</dbReference>
<dbReference type="PROSITE" id="PS00041">
    <property type="entry name" value="HTH_ARAC_FAMILY_1"/>
    <property type="match status" value="1"/>
</dbReference>
<dbReference type="SUPFAM" id="SSF51182">
    <property type="entry name" value="RmlC-like cupins"/>
    <property type="match status" value="1"/>
</dbReference>
<evidence type="ECO:0000256" key="3">
    <source>
        <dbReference type="ARBA" id="ARBA00023163"/>
    </source>
</evidence>
<evidence type="ECO:0000256" key="1">
    <source>
        <dbReference type="ARBA" id="ARBA00023015"/>
    </source>
</evidence>